<evidence type="ECO:0000259" key="3">
    <source>
        <dbReference type="PROSITE" id="PS51021"/>
    </source>
</evidence>
<dbReference type="SMART" id="SM00721">
    <property type="entry name" value="BAR"/>
    <property type="match status" value="1"/>
</dbReference>
<dbReference type="EMBL" id="MU001681">
    <property type="protein sequence ID" value="KAF2457135.1"/>
    <property type="molecule type" value="Genomic_DNA"/>
</dbReference>
<evidence type="ECO:0000256" key="1">
    <source>
        <dbReference type="SAM" id="Coils"/>
    </source>
</evidence>
<protein>
    <recommendedName>
        <fullName evidence="3">BAR domain-containing protein</fullName>
    </recommendedName>
</protein>
<feature type="compositionally biased region" description="Low complexity" evidence="2">
    <location>
        <begin position="356"/>
        <end position="374"/>
    </location>
</feature>
<feature type="domain" description="BAR" evidence="3">
    <location>
        <begin position="13"/>
        <end position="236"/>
    </location>
</feature>
<keyword evidence="5" id="KW-1185">Reference proteome</keyword>
<dbReference type="Gene3D" id="1.20.1270.60">
    <property type="entry name" value="Arfaptin homology (AH) domain/BAR domain"/>
    <property type="match status" value="1"/>
</dbReference>
<dbReference type="InterPro" id="IPR027267">
    <property type="entry name" value="AH/BAR_dom_sf"/>
</dbReference>
<accession>A0A6A6NZF6</accession>
<evidence type="ECO:0000313" key="4">
    <source>
        <dbReference type="EMBL" id="KAF2457135.1"/>
    </source>
</evidence>
<feature type="compositionally biased region" description="Low complexity" evidence="2">
    <location>
        <begin position="401"/>
        <end position="422"/>
    </location>
</feature>
<feature type="compositionally biased region" description="Pro residues" evidence="2">
    <location>
        <begin position="423"/>
        <end position="447"/>
    </location>
</feature>
<reference evidence="4" key="1">
    <citation type="journal article" date="2020" name="Stud. Mycol.">
        <title>101 Dothideomycetes genomes: a test case for predicting lifestyles and emergence of pathogens.</title>
        <authorList>
            <person name="Haridas S."/>
            <person name="Albert R."/>
            <person name="Binder M."/>
            <person name="Bloem J."/>
            <person name="Labutti K."/>
            <person name="Salamov A."/>
            <person name="Andreopoulos B."/>
            <person name="Baker S."/>
            <person name="Barry K."/>
            <person name="Bills G."/>
            <person name="Bluhm B."/>
            <person name="Cannon C."/>
            <person name="Castanera R."/>
            <person name="Culley D."/>
            <person name="Daum C."/>
            <person name="Ezra D."/>
            <person name="Gonzalez J."/>
            <person name="Henrissat B."/>
            <person name="Kuo A."/>
            <person name="Liang C."/>
            <person name="Lipzen A."/>
            <person name="Lutzoni F."/>
            <person name="Magnuson J."/>
            <person name="Mondo S."/>
            <person name="Nolan M."/>
            <person name="Ohm R."/>
            <person name="Pangilinan J."/>
            <person name="Park H.-J."/>
            <person name="Ramirez L."/>
            <person name="Alfaro M."/>
            <person name="Sun H."/>
            <person name="Tritt A."/>
            <person name="Yoshinaga Y."/>
            <person name="Zwiers L.-H."/>
            <person name="Turgeon B."/>
            <person name="Goodwin S."/>
            <person name="Spatafora J."/>
            <person name="Crous P."/>
            <person name="Grigoriev I."/>
        </authorList>
    </citation>
    <scope>NUCLEOTIDE SEQUENCE</scope>
    <source>
        <strain evidence="4">ATCC 16933</strain>
    </source>
</reference>
<proteinExistence type="predicted"/>
<feature type="compositionally biased region" description="Polar residues" evidence="2">
    <location>
        <begin position="292"/>
        <end position="305"/>
    </location>
</feature>
<dbReference type="SUPFAM" id="SSF103657">
    <property type="entry name" value="BAR/IMD domain-like"/>
    <property type="match status" value="1"/>
</dbReference>
<evidence type="ECO:0000256" key="2">
    <source>
        <dbReference type="SAM" id="MobiDB-lite"/>
    </source>
</evidence>
<feature type="region of interest" description="Disordered" evidence="2">
    <location>
        <begin position="228"/>
        <end position="447"/>
    </location>
</feature>
<feature type="coiled-coil region" evidence="1">
    <location>
        <begin position="125"/>
        <end position="159"/>
    </location>
</feature>
<gene>
    <name evidence="4" type="ORF">BDY21DRAFT_286659</name>
</gene>
<sequence length="447" mass="48970">MNKKFDRFKQWAGERMGGEVKTNTSDDFKALEMEMMLRHEGMEKLQRSMTMYIKSLSKRSEVDGDREKYLPVSYLGSTMISHGEDFEPDSEFGNCMQDFGRANERIGRMQESYVSNATSSWLEGLERSLAQMKEYQAARKKLENRRLAYDASLAKMQKQKKEDFRVEEDLRAQKAKYEESSEDVYRRMQDIKEAEGENVADLTAFLDAELAYYDRCREIVMQVKRDWPAGNRSTPEYREGRRGPRSRSNTAHSYAERYAQGAAADPDDYPPPVPSAAAATTTASEPKLTIPRTVSASSNMNNIGSSPYRDVSPTASTASIGGGRPGWSRASTFEQPTAPGGATSRLSRMPTEPLMSSGSTASSSPAANSIAASRSRLRPVTSNPKPPAPNGTNGAGGYYNGNGSANGYANGHANGHANGADKAPPPPPPPSRAKKPPPPPPAKRVGV</sequence>
<dbReference type="PROSITE" id="PS51021">
    <property type="entry name" value="BAR"/>
    <property type="match status" value="1"/>
</dbReference>
<dbReference type="GO" id="GO:0005737">
    <property type="term" value="C:cytoplasm"/>
    <property type="evidence" value="ECO:0007669"/>
    <property type="project" value="InterPro"/>
</dbReference>
<dbReference type="CDD" id="cd07593">
    <property type="entry name" value="BAR_MUG137_fungi"/>
    <property type="match status" value="1"/>
</dbReference>
<dbReference type="OrthoDB" id="14167at2759"/>
<dbReference type="InterPro" id="IPR004148">
    <property type="entry name" value="BAR_dom"/>
</dbReference>
<keyword evidence="1" id="KW-0175">Coiled coil</keyword>
<dbReference type="AlphaFoldDB" id="A0A6A6NZF6"/>
<dbReference type="Proteomes" id="UP000799766">
    <property type="component" value="Unassembled WGS sequence"/>
</dbReference>
<dbReference type="Pfam" id="PF03114">
    <property type="entry name" value="BAR"/>
    <property type="match status" value="1"/>
</dbReference>
<evidence type="ECO:0000313" key="5">
    <source>
        <dbReference type="Proteomes" id="UP000799766"/>
    </source>
</evidence>
<name>A0A6A6NZF6_9PEZI</name>
<organism evidence="4 5">
    <name type="scientific">Lineolata rhizophorae</name>
    <dbReference type="NCBI Taxonomy" id="578093"/>
    <lineage>
        <taxon>Eukaryota</taxon>
        <taxon>Fungi</taxon>
        <taxon>Dikarya</taxon>
        <taxon>Ascomycota</taxon>
        <taxon>Pezizomycotina</taxon>
        <taxon>Dothideomycetes</taxon>
        <taxon>Dothideomycetes incertae sedis</taxon>
        <taxon>Lineolatales</taxon>
        <taxon>Lineolataceae</taxon>
        <taxon>Lineolata</taxon>
    </lineage>
</organism>